<evidence type="ECO:0000313" key="2">
    <source>
        <dbReference type="EMBL" id="OQM76231.1"/>
    </source>
</evidence>
<dbReference type="AlphaFoldDB" id="A0A1V8RSP7"/>
<reference evidence="2 3" key="1">
    <citation type="journal article" date="2016" name="Int. J. Syst. Evol. Microbiol.">
        <title>Pseudaminobacter manganicus sp. nov., isolated from sludge of a manganese mine.</title>
        <authorList>
            <person name="Li J."/>
            <person name="Huang J."/>
            <person name="Liao S."/>
            <person name="Wang G."/>
        </authorList>
    </citation>
    <scope>NUCLEOTIDE SEQUENCE [LARGE SCALE GENOMIC DNA]</scope>
    <source>
        <strain evidence="2 3">JH-7</strain>
    </source>
</reference>
<dbReference type="SUPFAM" id="SSF53448">
    <property type="entry name" value="Nucleotide-diphospho-sugar transferases"/>
    <property type="match status" value="1"/>
</dbReference>
<comment type="caution">
    <text evidence="2">The sequence shown here is derived from an EMBL/GenBank/DDBJ whole genome shotgun (WGS) entry which is preliminary data.</text>
</comment>
<dbReference type="EMBL" id="MDET01000009">
    <property type="protein sequence ID" value="OQM76231.1"/>
    <property type="molecule type" value="Genomic_DNA"/>
</dbReference>
<dbReference type="STRING" id="1873176.BFN67_15155"/>
<evidence type="ECO:0000313" key="3">
    <source>
        <dbReference type="Proteomes" id="UP000191905"/>
    </source>
</evidence>
<protein>
    <recommendedName>
        <fullName evidence="1">Glycosyltransferase 2-like domain-containing protein</fullName>
    </recommendedName>
</protein>
<organism evidence="2 3">
    <name type="scientific">Manganibacter manganicus</name>
    <dbReference type="NCBI Taxonomy" id="1873176"/>
    <lineage>
        <taxon>Bacteria</taxon>
        <taxon>Pseudomonadati</taxon>
        <taxon>Pseudomonadota</taxon>
        <taxon>Alphaproteobacteria</taxon>
        <taxon>Hyphomicrobiales</taxon>
        <taxon>Phyllobacteriaceae</taxon>
        <taxon>Manganibacter</taxon>
    </lineage>
</organism>
<dbReference type="Gene3D" id="3.90.550.10">
    <property type="entry name" value="Spore Coat Polysaccharide Biosynthesis Protein SpsA, Chain A"/>
    <property type="match status" value="1"/>
</dbReference>
<proteinExistence type="predicted"/>
<dbReference type="InterPro" id="IPR001173">
    <property type="entry name" value="Glyco_trans_2-like"/>
</dbReference>
<dbReference type="Proteomes" id="UP000191905">
    <property type="component" value="Unassembled WGS sequence"/>
</dbReference>
<dbReference type="OrthoDB" id="9794124at2"/>
<dbReference type="Pfam" id="PF00535">
    <property type="entry name" value="Glycos_transf_2"/>
    <property type="match status" value="1"/>
</dbReference>
<dbReference type="PANTHER" id="PTHR22916">
    <property type="entry name" value="GLYCOSYLTRANSFERASE"/>
    <property type="match status" value="1"/>
</dbReference>
<name>A0A1V8RSP7_9HYPH</name>
<accession>A0A1V8RSP7</accession>
<dbReference type="CDD" id="cd00761">
    <property type="entry name" value="Glyco_tranf_GTA_type"/>
    <property type="match status" value="1"/>
</dbReference>
<gene>
    <name evidence="2" type="ORF">BFN67_15155</name>
</gene>
<dbReference type="RefSeq" id="WP_080918980.1">
    <property type="nucleotide sequence ID" value="NZ_MDET01000009.1"/>
</dbReference>
<evidence type="ECO:0000259" key="1">
    <source>
        <dbReference type="Pfam" id="PF00535"/>
    </source>
</evidence>
<dbReference type="InterPro" id="IPR029044">
    <property type="entry name" value="Nucleotide-diphossugar_trans"/>
</dbReference>
<dbReference type="GO" id="GO:0016758">
    <property type="term" value="F:hexosyltransferase activity"/>
    <property type="evidence" value="ECO:0007669"/>
    <property type="project" value="UniProtKB-ARBA"/>
</dbReference>
<feature type="domain" description="Glycosyltransferase 2-like" evidence="1">
    <location>
        <begin position="9"/>
        <end position="173"/>
    </location>
</feature>
<sequence>MQEQFPIVSVVIPSYNHVTYVEDAIRSACKQELDGFRLEVIVVDDGSTDGSVDLLRQMQKMRKYDFRLVVKGNEGLCRTLNRAIREHSTGQYLAIIASDDMWRADKLRKQFAQLQGNPDCRLCYSNAMTFGEGEICKTWTRRMMAGDVKSILTIFNFIPAGTMMFTRGLFDEVGGFDETGLKLEDWDILLRSSDKTAFCYVDEPLLLYRLHGESSIAKMRARGVLFNEKIKVLRKNRSITNPLLRLVSVCLHFGLDKLARPLMASIKAENK</sequence>
<keyword evidence="3" id="KW-1185">Reference proteome</keyword>
<dbReference type="PANTHER" id="PTHR22916:SF3">
    <property type="entry name" value="UDP-GLCNAC:BETAGAL BETA-1,3-N-ACETYLGLUCOSAMINYLTRANSFERASE-LIKE PROTEIN 1"/>
    <property type="match status" value="1"/>
</dbReference>